<protein>
    <submittedName>
        <fullName evidence="1">Uncharacterized protein</fullName>
    </submittedName>
</protein>
<accession>A0A699YWA0</accession>
<evidence type="ECO:0000313" key="1">
    <source>
        <dbReference type="EMBL" id="GFH10769.1"/>
    </source>
</evidence>
<dbReference type="EMBL" id="BLLF01000345">
    <property type="protein sequence ID" value="GFH10769.1"/>
    <property type="molecule type" value="Genomic_DNA"/>
</dbReference>
<dbReference type="AlphaFoldDB" id="A0A699YWA0"/>
<organism evidence="1 2">
    <name type="scientific">Haematococcus lacustris</name>
    <name type="common">Green alga</name>
    <name type="synonym">Haematococcus pluvialis</name>
    <dbReference type="NCBI Taxonomy" id="44745"/>
    <lineage>
        <taxon>Eukaryota</taxon>
        <taxon>Viridiplantae</taxon>
        <taxon>Chlorophyta</taxon>
        <taxon>core chlorophytes</taxon>
        <taxon>Chlorophyceae</taxon>
        <taxon>CS clade</taxon>
        <taxon>Chlamydomonadales</taxon>
        <taxon>Haematococcaceae</taxon>
        <taxon>Haematococcus</taxon>
    </lineage>
</organism>
<name>A0A699YWA0_HAELA</name>
<gene>
    <name evidence="1" type="ORF">HaLaN_06142</name>
</gene>
<feature type="non-terminal residue" evidence="1">
    <location>
        <position position="31"/>
    </location>
</feature>
<feature type="non-terminal residue" evidence="1">
    <location>
        <position position="1"/>
    </location>
</feature>
<proteinExistence type="predicted"/>
<reference evidence="1 2" key="1">
    <citation type="submission" date="2020-02" db="EMBL/GenBank/DDBJ databases">
        <title>Draft genome sequence of Haematococcus lacustris strain NIES-144.</title>
        <authorList>
            <person name="Morimoto D."/>
            <person name="Nakagawa S."/>
            <person name="Yoshida T."/>
            <person name="Sawayama S."/>
        </authorList>
    </citation>
    <scope>NUCLEOTIDE SEQUENCE [LARGE SCALE GENOMIC DNA]</scope>
    <source>
        <strain evidence="1 2">NIES-144</strain>
    </source>
</reference>
<evidence type="ECO:0000313" key="2">
    <source>
        <dbReference type="Proteomes" id="UP000485058"/>
    </source>
</evidence>
<keyword evidence="2" id="KW-1185">Reference proteome</keyword>
<sequence length="31" mass="3488">MRVLVLEAVKDREGADDLAELLEQHSVPLLQ</sequence>
<comment type="caution">
    <text evidence="1">The sequence shown here is derived from an EMBL/GenBank/DDBJ whole genome shotgun (WGS) entry which is preliminary data.</text>
</comment>
<dbReference type="Proteomes" id="UP000485058">
    <property type="component" value="Unassembled WGS sequence"/>
</dbReference>